<evidence type="ECO:0000256" key="3">
    <source>
        <dbReference type="ARBA" id="ARBA00022729"/>
    </source>
</evidence>
<dbReference type="InterPro" id="IPR006626">
    <property type="entry name" value="PbH1"/>
</dbReference>
<keyword evidence="8" id="KW-0961">Cell wall biogenesis/degradation</keyword>
<feature type="compositionally biased region" description="Low complexity" evidence="11">
    <location>
        <begin position="126"/>
        <end position="145"/>
    </location>
</feature>
<keyword evidence="3" id="KW-0732">Signal</keyword>
<feature type="compositionally biased region" description="Basic residues" evidence="11">
    <location>
        <begin position="41"/>
        <end position="51"/>
    </location>
</feature>
<evidence type="ECO:0000313" key="12">
    <source>
        <dbReference type="EMBL" id="PWN27331.1"/>
    </source>
</evidence>
<evidence type="ECO:0000256" key="1">
    <source>
        <dbReference type="ARBA" id="ARBA00008834"/>
    </source>
</evidence>
<dbReference type="SUPFAM" id="SSF51126">
    <property type="entry name" value="Pectin lyase-like"/>
    <property type="match status" value="1"/>
</dbReference>
<evidence type="ECO:0000256" key="11">
    <source>
        <dbReference type="SAM" id="MobiDB-lite"/>
    </source>
</evidence>
<dbReference type="PANTHER" id="PTHR31884">
    <property type="entry name" value="POLYGALACTURONASE"/>
    <property type="match status" value="1"/>
</dbReference>
<reference evidence="12 13" key="1">
    <citation type="journal article" date="2018" name="Mol. Biol. Evol.">
        <title>Broad Genomic Sampling Reveals a Smut Pathogenic Ancestry of the Fungal Clade Ustilaginomycotina.</title>
        <authorList>
            <person name="Kijpornyongpan T."/>
            <person name="Mondo S.J."/>
            <person name="Barry K."/>
            <person name="Sandor L."/>
            <person name="Lee J."/>
            <person name="Lipzen A."/>
            <person name="Pangilinan J."/>
            <person name="LaButti K."/>
            <person name="Hainaut M."/>
            <person name="Henrissat B."/>
            <person name="Grigoriev I.V."/>
            <person name="Spatafora J.W."/>
            <person name="Aime M.C."/>
        </authorList>
    </citation>
    <scope>NUCLEOTIDE SEQUENCE [LARGE SCALE GENOMIC DNA]</scope>
    <source>
        <strain evidence="12 13">MCA 5214</strain>
    </source>
</reference>
<comment type="catalytic activity">
    <reaction evidence="9">
        <text>(1,4-alpha-D-galacturonosyl)n+m + H2O = (1,4-alpha-D-galacturonosyl)n + (1,4-alpha-D-galacturonosyl)m.</text>
        <dbReference type="EC" id="3.2.1.15"/>
    </reaction>
</comment>
<dbReference type="InterPro" id="IPR011050">
    <property type="entry name" value="Pectin_lyase_fold/virulence"/>
</dbReference>
<dbReference type="AlphaFoldDB" id="A0A316USM5"/>
<evidence type="ECO:0000256" key="9">
    <source>
        <dbReference type="ARBA" id="ARBA00034074"/>
    </source>
</evidence>
<dbReference type="GO" id="GO:0045490">
    <property type="term" value="P:pectin catabolic process"/>
    <property type="evidence" value="ECO:0007669"/>
    <property type="project" value="TreeGrafter"/>
</dbReference>
<evidence type="ECO:0000256" key="8">
    <source>
        <dbReference type="ARBA" id="ARBA00023316"/>
    </source>
</evidence>
<gene>
    <name evidence="12" type="ORF">BDZ90DRAFT_220534</name>
</gene>
<dbReference type="GeneID" id="37026262"/>
<dbReference type="SMART" id="SM00710">
    <property type="entry name" value="PbH1"/>
    <property type="match status" value="3"/>
</dbReference>
<protein>
    <recommendedName>
        <fullName evidence="2">endo-polygalacturonase</fullName>
        <ecNumber evidence="2">3.2.1.15</ecNumber>
    </recommendedName>
</protein>
<dbReference type="EMBL" id="KZ819668">
    <property type="protein sequence ID" value="PWN27331.1"/>
    <property type="molecule type" value="Genomic_DNA"/>
</dbReference>
<feature type="compositionally biased region" description="Gly residues" evidence="11">
    <location>
        <begin position="481"/>
        <end position="492"/>
    </location>
</feature>
<keyword evidence="5 10" id="KW-0378">Hydrolase</keyword>
<dbReference type="STRING" id="1569628.A0A316USM5"/>
<keyword evidence="13" id="KW-1185">Reference proteome</keyword>
<proteinExistence type="inferred from homology"/>
<dbReference type="GO" id="GO:0005576">
    <property type="term" value="C:extracellular region"/>
    <property type="evidence" value="ECO:0007669"/>
    <property type="project" value="TreeGrafter"/>
</dbReference>
<evidence type="ECO:0000256" key="2">
    <source>
        <dbReference type="ARBA" id="ARBA00012736"/>
    </source>
</evidence>
<dbReference type="InterPro" id="IPR000743">
    <property type="entry name" value="Glyco_hydro_28"/>
</dbReference>
<dbReference type="InterPro" id="IPR050434">
    <property type="entry name" value="Glycosyl_hydrlase_28"/>
</dbReference>
<evidence type="ECO:0000256" key="4">
    <source>
        <dbReference type="ARBA" id="ARBA00022737"/>
    </source>
</evidence>
<evidence type="ECO:0000256" key="6">
    <source>
        <dbReference type="ARBA" id="ARBA00023157"/>
    </source>
</evidence>
<dbReference type="Pfam" id="PF00295">
    <property type="entry name" value="Glyco_hydro_28"/>
    <property type="match status" value="1"/>
</dbReference>
<evidence type="ECO:0000256" key="5">
    <source>
        <dbReference type="ARBA" id="ARBA00022801"/>
    </source>
</evidence>
<evidence type="ECO:0000256" key="7">
    <source>
        <dbReference type="ARBA" id="ARBA00023295"/>
    </source>
</evidence>
<dbReference type="PANTHER" id="PTHR31884:SF1">
    <property type="entry name" value="POLYGALACTURONASE"/>
    <property type="match status" value="1"/>
</dbReference>
<dbReference type="InterPro" id="IPR012334">
    <property type="entry name" value="Pectin_lyas_fold"/>
</dbReference>
<feature type="compositionally biased region" description="Low complexity" evidence="11">
    <location>
        <begin position="59"/>
        <end position="70"/>
    </location>
</feature>
<feature type="region of interest" description="Disordered" evidence="11">
    <location>
        <begin position="471"/>
        <end position="492"/>
    </location>
</feature>
<dbReference type="GO" id="GO:0071555">
    <property type="term" value="P:cell wall organization"/>
    <property type="evidence" value="ECO:0007669"/>
    <property type="project" value="UniProtKB-KW"/>
</dbReference>
<feature type="compositionally biased region" description="Low complexity" evidence="11">
    <location>
        <begin position="90"/>
        <end position="119"/>
    </location>
</feature>
<keyword evidence="4" id="KW-0677">Repeat</keyword>
<evidence type="ECO:0000256" key="10">
    <source>
        <dbReference type="RuleBase" id="RU361169"/>
    </source>
</evidence>
<feature type="compositionally biased region" description="Gly residues" evidence="11">
    <location>
        <begin position="21"/>
        <end position="34"/>
    </location>
</feature>
<dbReference type="Proteomes" id="UP000245884">
    <property type="component" value="Unassembled WGS sequence"/>
</dbReference>
<keyword evidence="6" id="KW-1015">Disulfide bond</keyword>
<keyword evidence="7 10" id="KW-0326">Glycosidase</keyword>
<dbReference type="Gene3D" id="2.160.20.10">
    <property type="entry name" value="Single-stranded right-handed beta-helix, Pectin lyase-like"/>
    <property type="match status" value="1"/>
</dbReference>
<name>A0A316USM5_9BASI</name>
<sequence length="492" mass="51133">MKLVKRGSVAAHIHVAKDFGFGSGAPPGPWGGGYVPDSTSSKKKKKYKTKKPGKDKTTGDGSTTSSQDKSPPSDPSDEGSHSTTTSHPDSNSTTTTKPSSAKPGTDNSTTTSTSTSNTTSEDDTYSESTGNTTGSPSTTSGCTFSSVSSLMSGKKSCRHIVLNSIEVPAGETLDLGALTPGTEVTFAGTTTFGYKEWAGPLISIINSNSISVTGAKGHILSFEGERWWDGWGGLGGKKKPRAVFVAKLDNSSISGLRLKNTPIQGFSLSWSTGLGFYGNVIDNYEGVMGGKGHNNDGFNIGRCTDCRVIGNTVDSTDDCVAINSGQSIKILQNNCIHTHGISMAPAGSASEVDDVLVKSNRIARGKFGLRLKSSSKGKGYVNNVRFINNELIGLWQVGIEVVQNYKNGVGFSQAQAGAGCPFQNIEFSGNTVSVTERAAKFSVACAPGACTRFSWDGSLDGGGKEDMCQNAPRGLPCGDKSSGGGSGGKENS</sequence>
<dbReference type="GO" id="GO:0004650">
    <property type="term" value="F:polygalacturonase activity"/>
    <property type="evidence" value="ECO:0007669"/>
    <property type="project" value="UniProtKB-EC"/>
</dbReference>
<comment type="similarity">
    <text evidence="1 10">Belongs to the glycosyl hydrolase 28 family.</text>
</comment>
<evidence type="ECO:0000313" key="13">
    <source>
        <dbReference type="Proteomes" id="UP000245884"/>
    </source>
</evidence>
<dbReference type="RefSeq" id="XP_025361943.1">
    <property type="nucleotide sequence ID" value="XM_025504439.1"/>
</dbReference>
<feature type="region of interest" description="Disordered" evidence="11">
    <location>
        <begin position="18"/>
        <end position="145"/>
    </location>
</feature>
<organism evidence="12 13">
    <name type="scientific">Jaminaea rosea</name>
    <dbReference type="NCBI Taxonomy" id="1569628"/>
    <lineage>
        <taxon>Eukaryota</taxon>
        <taxon>Fungi</taxon>
        <taxon>Dikarya</taxon>
        <taxon>Basidiomycota</taxon>
        <taxon>Ustilaginomycotina</taxon>
        <taxon>Exobasidiomycetes</taxon>
        <taxon>Microstromatales</taxon>
        <taxon>Microstromatales incertae sedis</taxon>
        <taxon>Jaminaea</taxon>
    </lineage>
</organism>
<dbReference type="EC" id="3.2.1.15" evidence="2"/>
<dbReference type="OrthoDB" id="1546079at2759"/>
<accession>A0A316USM5</accession>